<dbReference type="PANTHER" id="PTHR47951">
    <property type="entry name" value="OS08G0547900 PROTEIN"/>
    <property type="match status" value="1"/>
</dbReference>
<keyword evidence="2" id="KW-1185">Reference proteome</keyword>
<dbReference type="GO" id="GO:0005506">
    <property type="term" value="F:iron ion binding"/>
    <property type="evidence" value="ECO:0007669"/>
    <property type="project" value="InterPro"/>
</dbReference>
<dbReference type="InterPro" id="IPR036396">
    <property type="entry name" value="Cyt_P450_sf"/>
</dbReference>
<dbReference type="AlphaFoldDB" id="A0A835ME53"/>
<dbReference type="Proteomes" id="UP000631114">
    <property type="component" value="Unassembled WGS sequence"/>
</dbReference>
<evidence type="ECO:0008006" key="3">
    <source>
        <dbReference type="Google" id="ProtNLM"/>
    </source>
</evidence>
<accession>A0A835ME53</accession>
<dbReference type="GO" id="GO:0020037">
    <property type="term" value="F:heme binding"/>
    <property type="evidence" value="ECO:0007669"/>
    <property type="project" value="InterPro"/>
</dbReference>
<gene>
    <name evidence="1" type="ORF">IFM89_005261</name>
</gene>
<dbReference type="EMBL" id="JADFTS010000001">
    <property type="protein sequence ID" value="KAF9623754.1"/>
    <property type="molecule type" value="Genomic_DNA"/>
</dbReference>
<organism evidence="1 2">
    <name type="scientific">Coptis chinensis</name>
    <dbReference type="NCBI Taxonomy" id="261450"/>
    <lineage>
        <taxon>Eukaryota</taxon>
        <taxon>Viridiplantae</taxon>
        <taxon>Streptophyta</taxon>
        <taxon>Embryophyta</taxon>
        <taxon>Tracheophyta</taxon>
        <taxon>Spermatophyta</taxon>
        <taxon>Magnoliopsida</taxon>
        <taxon>Ranunculales</taxon>
        <taxon>Ranunculaceae</taxon>
        <taxon>Coptidoideae</taxon>
        <taxon>Coptis</taxon>
    </lineage>
</organism>
<evidence type="ECO:0000313" key="1">
    <source>
        <dbReference type="EMBL" id="KAF9623754.1"/>
    </source>
</evidence>
<protein>
    <recommendedName>
        <fullName evidence="3">Cytochrome P450</fullName>
    </recommendedName>
</protein>
<dbReference type="PANTHER" id="PTHR47951:SF7">
    <property type="entry name" value="FLAVONOID 3',5'-HYDROXYLASE-LIKE ISOFORM X1"/>
    <property type="match status" value="1"/>
</dbReference>
<dbReference type="SUPFAM" id="SSF48264">
    <property type="entry name" value="Cytochrome P450"/>
    <property type="match status" value="1"/>
</dbReference>
<name>A0A835ME53_9MAGN</name>
<sequence>MVNQINSNIVGCPIDIGEKVLDTMFHLITSMLWGDLFPALAMFDIQGMVRKMKKAHLWFDRTFDSVIDQRLKIERGGKVNFDIGKKEEHKTPFTITHIKALFLTCSLGPASFNSSRYSLQGTKFHLGANTKPVRDYGLTSSFLSKVIEGKSEVETET</sequence>
<dbReference type="OrthoDB" id="2789670at2759"/>
<dbReference type="GO" id="GO:0016705">
    <property type="term" value="F:oxidoreductase activity, acting on paired donors, with incorporation or reduction of molecular oxygen"/>
    <property type="evidence" value="ECO:0007669"/>
    <property type="project" value="InterPro"/>
</dbReference>
<dbReference type="GO" id="GO:0004497">
    <property type="term" value="F:monooxygenase activity"/>
    <property type="evidence" value="ECO:0007669"/>
    <property type="project" value="InterPro"/>
</dbReference>
<reference evidence="1 2" key="1">
    <citation type="submission" date="2020-10" db="EMBL/GenBank/DDBJ databases">
        <title>The Coptis chinensis genome and diversification of protoberbering-type alkaloids.</title>
        <authorList>
            <person name="Wang B."/>
            <person name="Shu S."/>
            <person name="Song C."/>
            <person name="Liu Y."/>
        </authorList>
    </citation>
    <scope>NUCLEOTIDE SEQUENCE [LARGE SCALE GENOMIC DNA]</scope>
    <source>
        <strain evidence="1">HL-2020</strain>
        <tissue evidence="1">Leaf</tissue>
    </source>
</reference>
<proteinExistence type="predicted"/>
<evidence type="ECO:0000313" key="2">
    <source>
        <dbReference type="Proteomes" id="UP000631114"/>
    </source>
</evidence>
<comment type="caution">
    <text evidence="1">The sequence shown here is derived from an EMBL/GenBank/DDBJ whole genome shotgun (WGS) entry which is preliminary data.</text>
</comment>